<dbReference type="GO" id="GO:0016787">
    <property type="term" value="F:hydrolase activity"/>
    <property type="evidence" value="ECO:0007669"/>
    <property type="project" value="UniProtKB-KW"/>
</dbReference>
<dbReference type="PANTHER" id="PTHR43037:SF5">
    <property type="entry name" value="FERULOYL ESTERASE"/>
    <property type="match status" value="1"/>
</dbReference>
<dbReference type="ESTHER" id="9gamm-a0a2s5tkm7">
    <property type="family name" value="Extracel-MCL-phaZ"/>
</dbReference>
<accession>A0A2S5TKM7</accession>
<evidence type="ECO:0008006" key="6">
    <source>
        <dbReference type="Google" id="ProtNLM"/>
    </source>
</evidence>
<reference evidence="4 5" key="1">
    <citation type="submission" date="2018-02" db="EMBL/GenBank/DDBJ databases">
        <title>Genome sequencing of Solimonas sp. HR-BB.</title>
        <authorList>
            <person name="Lee Y."/>
            <person name="Jeon C.O."/>
        </authorList>
    </citation>
    <scope>NUCLEOTIDE SEQUENCE [LARGE SCALE GENOMIC DNA]</scope>
    <source>
        <strain evidence="4 5">HR-BB</strain>
    </source>
</reference>
<evidence type="ECO:0000256" key="2">
    <source>
        <dbReference type="ARBA" id="ARBA00022801"/>
    </source>
</evidence>
<organism evidence="4 5">
    <name type="scientific">Solimonas fluminis</name>
    <dbReference type="NCBI Taxonomy" id="2086571"/>
    <lineage>
        <taxon>Bacteria</taxon>
        <taxon>Pseudomonadati</taxon>
        <taxon>Pseudomonadota</taxon>
        <taxon>Gammaproteobacteria</taxon>
        <taxon>Nevskiales</taxon>
        <taxon>Nevskiaceae</taxon>
        <taxon>Solimonas</taxon>
    </lineage>
</organism>
<dbReference type="InterPro" id="IPR050955">
    <property type="entry name" value="Plant_Biomass_Hydrol_Est"/>
</dbReference>
<dbReference type="Gene3D" id="3.40.50.1820">
    <property type="entry name" value="alpha/beta hydrolase"/>
    <property type="match status" value="1"/>
</dbReference>
<evidence type="ECO:0000256" key="3">
    <source>
        <dbReference type="SAM" id="SignalP"/>
    </source>
</evidence>
<comment type="caution">
    <text evidence="4">The sequence shown here is derived from an EMBL/GenBank/DDBJ whole genome shotgun (WGS) entry which is preliminary data.</text>
</comment>
<feature type="signal peptide" evidence="3">
    <location>
        <begin position="1"/>
        <end position="19"/>
    </location>
</feature>
<dbReference type="Proteomes" id="UP000238220">
    <property type="component" value="Unassembled WGS sequence"/>
</dbReference>
<dbReference type="OrthoDB" id="9764953at2"/>
<keyword evidence="5" id="KW-1185">Reference proteome</keyword>
<dbReference type="RefSeq" id="WP_104228515.1">
    <property type="nucleotide sequence ID" value="NZ_PSNW01000001.1"/>
</dbReference>
<protein>
    <recommendedName>
        <fullName evidence="6">Plasmid partitioning protein</fullName>
    </recommendedName>
</protein>
<dbReference type="PANTHER" id="PTHR43037">
    <property type="entry name" value="UNNAMED PRODUCT-RELATED"/>
    <property type="match status" value="1"/>
</dbReference>
<proteinExistence type="predicted"/>
<dbReference type="AlphaFoldDB" id="A0A2S5TKM7"/>
<dbReference type="InterPro" id="IPR029058">
    <property type="entry name" value="AB_hydrolase_fold"/>
</dbReference>
<name>A0A2S5TKM7_9GAMM</name>
<dbReference type="EMBL" id="PSNW01000001">
    <property type="protein sequence ID" value="PPE75549.1"/>
    <property type="molecule type" value="Genomic_DNA"/>
</dbReference>
<evidence type="ECO:0000313" key="5">
    <source>
        <dbReference type="Proteomes" id="UP000238220"/>
    </source>
</evidence>
<feature type="chain" id="PRO_5015596798" description="Plasmid partitioning protein" evidence="3">
    <location>
        <begin position="20"/>
        <end position="276"/>
    </location>
</feature>
<keyword evidence="2" id="KW-0378">Hydrolase</keyword>
<gene>
    <name evidence="4" type="ORF">C3942_01255</name>
</gene>
<evidence type="ECO:0000256" key="1">
    <source>
        <dbReference type="ARBA" id="ARBA00022729"/>
    </source>
</evidence>
<evidence type="ECO:0000313" key="4">
    <source>
        <dbReference type="EMBL" id="PPE75549.1"/>
    </source>
</evidence>
<keyword evidence="1 3" id="KW-0732">Signal</keyword>
<dbReference type="SUPFAM" id="SSF53474">
    <property type="entry name" value="alpha/beta-Hydrolases"/>
    <property type="match status" value="1"/>
</dbReference>
<sequence length="276" mass="29885">MRFLLLAAALAAAVPAAQAASPCTDTVTGTSHTLSCSYKTKTVVSNYGIPRVVQYQLPEGTPPAGGWPAVVLYQPSVFPTFWSAPDYTPAGAYHQVRTIKLLLEAGYAVIAPPTNYARLYQFWDTNAPGVDNGIPYATTDDYGFLLKVLNGISAQQYGPINGAKLYATGMSSGGYNTSRMAVSFQGRFRALAIQSGSYATCLGFMCTIPATLPYNHPPTLFLHGSNDYTVPVDTMEAYFSRLQGMGVDVRKVLAEGKSHEFLPEAPEEILNWFETH</sequence>